<feature type="region of interest" description="Disordered" evidence="4">
    <location>
        <begin position="127"/>
        <end position="169"/>
    </location>
</feature>
<evidence type="ECO:0000256" key="5">
    <source>
        <dbReference type="SAM" id="SignalP"/>
    </source>
</evidence>
<dbReference type="GO" id="GO:0042274">
    <property type="term" value="P:ribosomal small subunit biogenesis"/>
    <property type="evidence" value="ECO:0007669"/>
    <property type="project" value="InterPro"/>
</dbReference>
<name>A0AAW0IPZ5_MYOGA</name>
<dbReference type="AlphaFoldDB" id="A0AAW0IPZ5"/>
<dbReference type="Proteomes" id="UP001488838">
    <property type="component" value="Unassembled WGS sequence"/>
</dbReference>
<sequence>MALVSRALLVTCNLMFSLSCFHFIKCTKKSCVKLNTLEPFEDQDLPTNELDESENEEMITVVVREEKEKWDCESICSTYSNLYNHPQLIKYEPKPKQIHLSAKTGIPLNVLPKKGLTAKQLERMQMINSSDLPKVSTQPRPKNESKEDKRARKQAIKEERKERRTEKKANKLAFKLEKRRQEKELLNLKNIEGLKL</sequence>
<organism evidence="6 7">
    <name type="scientific">Myodes glareolus</name>
    <name type="common">Bank vole</name>
    <name type="synonym">Clethrionomys glareolus</name>
    <dbReference type="NCBI Taxonomy" id="447135"/>
    <lineage>
        <taxon>Eukaryota</taxon>
        <taxon>Metazoa</taxon>
        <taxon>Chordata</taxon>
        <taxon>Craniata</taxon>
        <taxon>Vertebrata</taxon>
        <taxon>Euteleostomi</taxon>
        <taxon>Mammalia</taxon>
        <taxon>Eutheria</taxon>
        <taxon>Euarchontoglires</taxon>
        <taxon>Glires</taxon>
        <taxon>Rodentia</taxon>
        <taxon>Myomorpha</taxon>
        <taxon>Muroidea</taxon>
        <taxon>Cricetidae</taxon>
        <taxon>Arvicolinae</taxon>
        <taxon>Myodes</taxon>
    </lineage>
</organism>
<evidence type="ECO:0000313" key="7">
    <source>
        <dbReference type="Proteomes" id="UP001488838"/>
    </source>
</evidence>
<accession>A0AAW0IPZ5</accession>
<dbReference type="PANTHER" id="PTHR21531">
    <property type="entry name" value="LOW-TEMPERATURE VIABILITY PROTEIN LTV1-RELATED"/>
    <property type="match status" value="1"/>
</dbReference>
<evidence type="ECO:0000313" key="6">
    <source>
        <dbReference type="EMBL" id="KAK7816615.1"/>
    </source>
</evidence>
<protein>
    <recommendedName>
        <fullName evidence="2">Protein LTV1 homolog</fullName>
    </recommendedName>
</protein>
<evidence type="ECO:0000256" key="4">
    <source>
        <dbReference type="SAM" id="MobiDB-lite"/>
    </source>
</evidence>
<reference evidence="6 7" key="1">
    <citation type="journal article" date="2023" name="bioRxiv">
        <title>Conserved and derived expression patterns and positive selection on dental genes reveal complex evolutionary context of ever-growing rodent molars.</title>
        <authorList>
            <person name="Calamari Z.T."/>
            <person name="Song A."/>
            <person name="Cohen E."/>
            <person name="Akter M."/>
            <person name="Roy R.D."/>
            <person name="Hallikas O."/>
            <person name="Christensen M.M."/>
            <person name="Li P."/>
            <person name="Marangoni P."/>
            <person name="Jernvall J."/>
            <person name="Klein O.D."/>
        </authorList>
    </citation>
    <scope>NUCLEOTIDE SEQUENCE [LARGE SCALE GENOMIC DNA]</scope>
    <source>
        <strain evidence="6">V071</strain>
    </source>
</reference>
<dbReference type="GO" id="GO:0005829">
    <property type="term" value="C:cytosol"/>
    <property type="evidence" value="ECO:0007669"/>
    <property type="project" value="TreeGrafter"/>
</dbReference>
<comment type="similarity">
    <text evidence="1">Belongs to the LTV1 family.</text>
</comment>
<proteinExistence type="inferred from homology"/>
<feature type="compositionally biased region" description="Basic and acidic residues" evidence="4">
    <location>
        <begin position="141"/>
        <end position="169"/>
    </location>
</feature>
<feature type="compositionally biased region" description="Polar residues" evidence="4">
    <location>
        <begin position="127"/>
        <end position="140"/>
    </location>
</feature>
<gene>
    <name evidence="6" type="ORF">U0070_000468</name>
</gene>
<evidence type="ECO:0000256" key="1">
    <source>
        <dbReference type="ARBA" id="ARBA00009078"/>
    </source>
</evidence>
<dbReference type="PANTHER" id="PTHR21531:SF0">
    <property type="entry name" value="PROTEIN LTV1 HOMOLOG"/>
    <property type="match status" value="1"/>
</dbReference>
<dbReference type="EMBL" id="JBBHLL010000101">
    <property type="protein sequence ID" value="KAK7816615.1"/>
    <property type="molecule type" value="Genomic_DNA"/>
</dbReference>
<dbReference type="GO" id="GO:0030688">
    <property type="term" value="C:preribosome, small subunit precursor"/>
    <property type="evidence" value="ECO:0007669"/>
    <property type="project" value="TreeGrafter"/>
</dbReference>
<evidence type="ECO:0000256" key="2">
    <source>
        <dbReference type="ARBA" id="ARBA00021561"/>
    </source>
</evidence>
<comment type="caution">
    <text evidence="6">The sequence shown here is derived from an EMBL/GenBank/DDBJ whole genome shotgun (WGS) entry which is preliminary data.</text>
</comment>
<keyword evidence="7" id="KW-1185">Reference proteome</keyword>
<dbReference type="GO" id="GO:0005634">
    <property type="term" value="C:nucleus"/>
    <property type="evidence" value="ECO:0007669"/>
    <property type="project" value="TreeGrafter"/>
</dbReference>
<dbReference type="InterPro" id="IPR007307">
    <property type="entry name" value="Ltv1"/>
</dbReference>
<feature type="signal peptide" evidence="5">
    <location>
        <begin position="1"/>
        <end position="26"/>
    </location>
</feature>
<dbReference type="PROSITE" id="PS51257">
    <property type="entry name" value="PROKAR_LIPOPROTEIN"/>
    <property type="match status" value="1"/>
</dbReference>
<keyword evidence="5" id="KW-0732">Signal</keyword>
<dbReference type="GO" id="GO:0000056">
    <property type="term" value="P:ribosomal small subunit export from nucleus"/>
    <property type="evidence" value="ECO:0007669"/>
    <property type="project" value="TreeGrafter"/>
</dbReference>
<feature type="chain" id="PRO_5043979257" description="Protein LTV1 homolog" evidence="5">
    <location>
        <begin position="27"/>
        <end position="196"/>
    </location>
</feature>
<comment type="function">
    <text evidence="3">Essential for ribosome biogenesis.</text>
</comment>
<evidence type="ECO:0000256" key="3">
    <source>
        <dbReference type="ARBA" id="ARBA00043887"/>
    </source>
</evidence>